<evidence type="ECO:0000259" key="4">
    <source>
        <dbReference type="PROSITE" id="PS50125"/>
    </source>
</evidence>
<dbReference type="GO" id="GO:0009190">
    <property type="term" value="P:cyclic nucleotide biosynthetic process"/>
    <property type="evidence" value="ECO:0007669"/>
    <property type="project" value="InterPro"/>
</dbReference>
<dbReference type="PANTHER" id="PTHR16305:SF28">
    <property type="entry name" value="GUANYLATE CYCLASE DOMAIN-CONTAINING PROTEIN"/>
    <property type="match status" value="1"/>
</dbReference>
<accession>A0A345SZM3</accession>
<evidence type="ECO:0000313" key="6">
    <source>
        <dbReference type="Proteomes" id="UP000249340"/>
    </source>
</evidence>
<dbReference type="Pfam" id="PF13191">
    <property type="entry name" value="AAA_16"/>
    <property type="match status" value="1"/>
</dbReference>
<dbReference type="RefSeq" id="WP_114914435.1">
    <property type="nucleotide sequence ID" value="NZ_CP031264.1"/>
</dbReference>
<dbReference type="PANTHER" id="PTHR16305">
    <property type="entry name" value="TESTICULAR SOLUBLE ADENYLYL CYCLASE"/>
    <property type="match status" value="1"/>
</dbReference>
<evidence type="ECO:0000256" key="3">
    <source>
        <dbReference type="SAM" id="MobiDB-lite"/>
    </source>
</evidence>
<dbReference type="SUPFAM" id="SSF52540">
    <property type="entry name" value="P-loop containing nucleoside triphosphate hydrolases"/>
    <property type="match status" value="1"/>
</dbReference>
<dbReference type="CDD" id="cd07302">
    <property type="entry name" value="CHD"/>
    <property type="match status" value="1"/>
</dbReference>
<dbReference type="AlphaFoldDB" id="A0A345SZM3"/>
<evidence type="ECO:0000256" key="2">
    <source>
        <dbReference type="ARBA" id="ARBA00022840"/>
    </source>
</evidence>
<organism evidence="5 6">
    <name type="scientific">Peterkaempfera bronchialis</name>
    <dbReference type="NCBI Taxonomy" id="2126346"/>
    <lineage>
        <taxon>Bacteria</taxon>
        <taxon>Bacillati</taxon>
        <taxon>Actinomycetota</taxon>
        <taxon>Actinomycetes</taxon>
        <taxon>Kitasatosporales</taxon>
        <taxon>Streptomycetaceae</taxon>
        <taxon>Peterkaempfera</taxon>
    </lineage>
</organism>
<dbReference type="EMBL" id="CP031264">
    <property type="protein sequence ID" value="AXI79178.1"/>
    <property type="molecule type" value="Genomic_DNA"/>
</dbReference>
<dbReference type="SMART" id="SM00044">
    <property type="entry name" value="CYCc"/>
    <property type="match status" value="1"/>
</dbReference>
<dbReference type="InterPro" id="IPR041664">
    <property type="entry name" value="AAA_16"/>
</dbReference>
<evidence type="ECO:0000313" key="5">
    <source>
        <dbReference type="EMBL" id="AXI79178.1"/>
    </source>
</evidence>
<dbReference type="OrthoDB" id="5476461at2"/>
<dbReference type="GO" id="GO:0005524">
    <property type="term" value="F:ATP binding"/>
    <property type="evidence" value="ECO:0007669"/>
    <property type="project" value="UniProtKB-KW"/>
</dbReference>
<dbReference type="InterPro" id="IPR029787">
    <property type="entry name" value="Nucleotide_cyclase"/>
</dbReference>
<dbReference type="Proteomes" id="UP000249340">
    <property type="component" value="Chromosome"/>
</dbReference>
<protein>
    <submittedName>
        <fullName evidence="5">Adenylate/guanylate cyclase domain-containing protein</fullName>
    </submittedName>
</protein>
<dbReference type="Gene3D" id="3.40.50.300">
    <property type="entry name" value="P-loop containing nucleotide triphosphate hydrolases"/>
    <property type="match status" value="1"/>
</dbReference>
<reference evidence="6" key="1">
    <citation type="submission" date="2018-07" db="EMBL/GenBank/DDBJ databases">
        <title>Streptacidiphilus bronchialis DSM 106435 chromosome.</title>
        <authorList>
            <person name="Batra D."/>
            <person name="Gulvik C.A."/>
        </authorList>
    </citation>
    <scope>NUCLEOTIDE SEQUENCE [LARGE SCALE GENOMIC DNA]</scope>
    <source>
        <strain evidence="6">DSM 106435</strain>
    </source>
</reference>
<proteinExistence type="predicted"/>
<dbReference type="InterPro" id="IPR001054">
    <property type="entry name" value="A/G_cyclase"/>
</dbReference>
<feature type="domain" description="Guanylate cyclase" evidence="4">
    <location>
        <begin position="41"/>
        <end position="171"/>
    </location>
</feature>
<dbReference type="Gene3D" id="3.30.70.1230">
    <property type="entry name" value="Nucleotide cyclase"/>
    <property type="match status" value="1"/>
</dbReference>
<evidence type="ECO:0000256" key="1">
    <source>
        <dbReference type="ARBA" id="ARBA00022741"/>
    </source>
</evidence>
<dbReference type="InterPro" id="IPR027417">
    <property type="entry name" value="P-loop_NTPase"/>
</dbReference>
<dbReference type="SUPFAM" id="SSF55073">
    <property type="entry name" value="Nucleotide cyclase"/>
    <property type="match status" value="1"/>
</dbReference>
<name>A0A345SZM3_9ACTN</name>
<dbReference type="GO" id="GO:0004016">
    <property type="term" value="F:adenylate cyclase activity"/>
    <property type="evidence" value="ECO:0007669"/>
    <property type="project" value="UniProtKB-ARBA"/>
</dbReference>
<keyword evidence="2" id="KW-0067">ATP-binding</keyword>
<keyword evidence="1" id="KW-0547">Nucleotide-binding</keyword>
<keyword evidence="6" id="KW-1185">Reference proteome</keyword>
<dbReference type="GO" id="GO:0005737">
    <property type="term" value="C:cytoplasm"/>
    <property type="evidence" value="ECO:0007669"/>
    <property type="project" value="TreeGrafter"/>
</dbReference>
<dbReference type="Pfam" id="PF00211">
    <property type="entry name" value="Guanylate_cyc"/>
    <property type="match status" value="1"/>
</dbReference>
<gene>
    <name evidence="5" type="ORF">C7M71_018930</name>
</gene>
<dbReference type="PROSITE" id="PS50125">
    <property type="entry name" value="GUANYLATE_CYCLASE_2"/>
    <property type="match status" value="1"/>
</dbReference>
<dbReference type="KEGG" id="stri:C7M71_018930"/>
<dbReference type="GO" id="GO:0035556">
    <property type="term" value="P:intracellular signal transduction"/>
    <property type="evidence" value="ECO:0007669"/>
    <property type="project" value="InterPro"/>
</dbReference>
<feature type="region of interest" description="Disordered" evidence="3">
    <location>
        <begin position="536"/>
        <end position="555"/>
    </location>
</feature>
<sequence>MHCSSCRTPLVAGARFCSGCGTPCAPAAPADPATEERKVVTVVFCDLVGSTAISGRLDPEALRAVTLRYFEVMRRQIEAHGGTVEKFIGDAVMAVFGVPVMHEDDARRALAAALDMLTALDRLNTELAAAPGVRLDVRIGVNTGEVVAGSDASARQALVSGEVVNVAARLEQNAAAGQILIGPDTLRAAGAAAVAEDAGPLRLKGKADPVRAHRLLAVRNDDPELLRRFDIPFVGREQELAQLHLVLEKTTGTLGCHLATLYGEAGIGKTRLVREWLDRLDRTGTAVAHGTGRCRPYGDGGTLSPLADALRHLLEAAPEHPAALQPDADPGELADQAEALALLRSGLLLDGTPNPSVEDTCAAAACLLGGLARRRPLLLVLDDCHWADALLLGVLDRLCEDLDRSPVLLVCTARPELLDRHPGWGSGRLKAVSLMLPGLSAEESARLAAGLEEVGAHLADPESARVLERAEGNPLHLEQLLAMLADGGPPEELPPTVHALLGSRIDALGPAERTVLDLAAVVGREFDLDRLAALARSGPEGRPGGSLPPDGTEGDTVRAALRRLIRRRLVEPARRAPGGGPAFRFSSGLVHEVAYQGMAKRVRAERHERAAALPGGATDGTVGLHLEQAHRYRTELGLLDARTERLRRHAADRLAAAGAQALARADLRWADDLLRRAVAVSRPGEPCWAPAARRLAEAALARGRTEEGAALLRQVVSAATASGDPVSAAHARLTLAATQPAADPEVADPTAGPDVEPAVAGAAAAGPAAGSGVAGPVADPVAEFGTAAGPVAGPGVAGSVAEIGVAAGLVAGPGVDAEAGVVGGSPTAVARAVLPVFQAAGDLLGLARAEIRIAQDEQRRGLHTEADRRLTRALDHAVRADAEPERALALGAVGVSLWLGPEPVPSAVARCRALLAEHGAGRRTVGVTLNCPLAVLLALDDRPEEARACLAAAARLARELGYAEAAVFLPVFAAAVEVPAGRPERAEELLLEAERAGRELGGSLPAAVSRELARLLLARGEWRRALCRVEPDDRGLPLSEAADRDGLLARIAALRGDHAEAERLAERACDRAGRTDSPVARAVAALDRAHTLLLTGSPARAADAAAEAGLGFTEKGHRPGARWAARLSARAAATGPDAPYGEAAR</sequence>